<dbReference type="OMA" id="QVAMMLE"/>
<reference evidence="1 2" key="1">
    <citation type="journal article" date="2007" name="Proc. Natl. Acad. Sci. U.S.A.">
        <title>Dandruff-associated Malassezia genomes reveal convergent and divergent virulence traits shared with plant and human fungal pathogens.</title>
        <authorList>
            <person name="Xu J."/>
            <person name="Saunders C.W."/>
            <person name="Hu P."/>
            <person name="Grant R.A."/>
            <person name="Boekhout T."/>
            <person name="Kuramae E.E."/>
            <person name="Kronstad J.W."/>
            <person name="Deangelis Y.M."/>
            <person name="Reeder N.L."/>
            <person name="Johnstone K.R."/>
            <person name="Leland M."/>
            <person name="Fieno A.M."/>
            <person name="Begley W.M."/>
            <person name="Sun Y."/>
            <person name="Lacey M.P."/>
            <person name="Chaudhary T."/>
            <person name="Keough T."/>
            <person name="Chu L."/>
            <person name="Sears R."/>
            <person name="Yuan B."/>
            <person name="Dawson T.L.Jr."/>
        </authorList>
    </citation>
    <scope>NUCLEOTIDE SEQUENCE [LARGE SCALE GENOMIC DNA]</scope>
    <source>
        <strain evidence="2">ATCC MYA-4612 / CBS 7966</strain>
    </source>
</reference>
<dbReference type="InterPro" id="IPR011990">
    <property type="entry name" value="TPR-like_helical_dom_sf"/>
</dbReference>
<dbReference type="InterPro" id="IPR040201">
    <property type="entry name" value="Mrg3-like"/>
</dbReference>
<dbReference type="InterPro" id="IPR019734">
    <property type="entry name" value="TPR_rpt"/>
</dbReference>
<evidence type="ECO:0000313" key="1">
    <source>
        <dbReference type="EMBL" id="EDP44426.1"/>
    </source>
</evidence>
<evidence type="ECO:0008006" key="3">
    <source>
        <dbReference type="Google" id="ProtNLM"/>
    </source>
</evidence>
<accession>A8PVM4</accession>
<dbReference type="SUPFAM" id="SSF48452">
    <property type="entry name" value="TPR-like"/>
    <property type="match status" value="1"/>
</dbReference>
<dbReference type="OrthoDB" id="10050400at2759"/>
<dbReference type="AlphaFoldDB" id="A8PVM4"/>
<dbReference type="Pfam" id="PF13176">
    <property type="entry name" value="TPR_7"/>
    <property type="match status" value="1"/>
</dbReference>
<dbReference type="EMBL" id="AAYY01000003">
    <property type="protein sequence ID" value="EDP44426.1"/>
    <property type="molecule type" value="Genomic_DNA"/>
</dbReference>
<dbReference type="PANTHER" id="PTHR28142">
    <property type="entry name" value="MITOCHONDRIAL INNER MEMBRANE I-AAA PROTEASE SUPERCOMPLEX SUBUNIT MGR3-RELATED"/>
    <property type="match status" value="1"/>
</dbReference>
<dbReference type="PANTHER" id="PTHR28142:SF1">
    <property type="entry name" value="MITOCHONDRIAL INNER MEMBRANE I-AAA PROTEASE SUPERCOMPLEX SUBUNIT MGR3-RELATED"/>
    <property type="match status" value="1"/>
</dbReference>
<dbReference type="STRING" id="425265.A8PVM4"/>
<evidence type="ECO:0000313" key="2">
    <source>
        <dbReference type="Proteomes" id="UP000008837"/>
    </source>
</evidence>
<dbReference type="Proteomes" id="UP000008837">
    <property type="component" value="Unassembled WGS sequence"/>
</dbReference>
<dbReference type="RefSeq" id="XP_001731640.1">
    <property type="nucleotide sequence ID" value="XM_001731588.1"/>
</dbReference>
<gene>
    <name evidence="1" type="ORF">MGL_0908</name>
</gene>
<dbReference type="GeneID" id="5855946"/>
<proteinExistence type="predicted"/>
<sequence length="404" mass="44736">MKAGAMFAGLSALAVALTVYGVWDYFSAFRVWPKELREPLRAAVKAQHAGKWERSAKNFRTALDIARTIDASRLGENALLKTTGISIALASVLEEQNKWQEAALVYVDALDEVLQPQAQGPESRMERQPVERMRGVALAQKIGELAQRKDVLVPVMQEGPTTVTTEPSESYLAWSVEEMMRLVQVSATHGPVHLDDLHLPSWVGRQDLGASVEALGAFYAGRNLAEYAVPLYVQAISMLLPKQAVSPPTVADRCRAAILMNNISQALTQSNTDVDTVQRAVAWATKGLDLASLASYRAGFLRELPADEVAWLLRFSGLDPDKVGPVAQTIETESDARLEQVKQQCLGTQFVLLYNLGMFYSMQKDPQTARTLFKRAMRQADRMKLREARAQCARAIARLDRDHV</sequence>
<organism evidence="1 2">
    <name type="scientific">Malassezia globosa (strain ATCC MYA-4612 / CBS 7966)</name>
    <name type="common">Dandruff-associated fungus</name>
    <dbReference type="NCBI Taxonomy" id="425265"/>
    <lineage>
        <taxon>Eukaryota</taxon>
        <taxon>Fungi</taxon>
        <taxon>Dikarya</taxon>
        <taxon>Basidiomycota</taxon>
        <taxon>Ustilaginomycotina</taxon>
        <taxon>Malasseziomycetes</taxon>
        <taxon>Malasseziales</taxon>
        <taxon>Malasseziaceae</taxon>
        <taxon>Malassezia</taxon>
    </lineage>
</organism>
<keyword evidence="2" id="KW-1185">Reference proteome</keyword>
<dbReference type="VEuPathDB" id="FungiDB:MGL_0908"/>
<dbReference type="KEGG" id="mgl:MGL_0908"/>
<dbReference type="InParanoid" id="A8PVM4"/>
<comment type="caution">
    <text evidence="1">The sequence shown here is derived from an EMBL/GenBank/DDBJ whole genome shotgun (WGS) entry which is preliminary data.</text>
</comment>
<name>A8PVM4_MALGO</name>
<protein>
    <recommendedName>
        <fullName evidence="3">Tetratricopeptide repeat protein</fullName>
    </recommendedName>
</protein>